<evidence type="ECO:0000313" key="1">
    <source>
        <dbReference type="EMBL" id="KAG7510655.1"/>
    </source>
</evidence>
<dbReference type="InterPro" id="IPR004244">
    <property type="entry name" value="Transposase_22"/>
</dbReference>
<accession>A0AAV6RZ64</accession>
<organism evidence="1 2">
    <name type="scientific">Solea senegalensis</name>
    <name type="common">Senegalese sole</name>
    <dbReference type="NCBI Taxonomy" id="28829"/>
    <lineage>
        <taxon>Eukaryota</taxon>
        <taxon>Metazoa</taxon>
        <taxon>Chordata</taxon>
        <taxon>Craniata</taxon>
        <taxon>Vertebrata</taxon>
        <taxon>Euteleostomi</taxon>
        <taxon>Actinopterygii</taxon>
        <taxon>Neopterygii</taxon>
        <taxon>Teleostei</taxon>
        <taxon>Neoteleostei</taxon>
        <taxon>Acanthomorphata</taxon>
        <taxon>Carangaria</taxon>
        <taxon>Pleuronectiformes</taxon>
        <taxon>Pleuronectoidei</taxon>
        <taxon>Soleidae</taxon>
        <taxon>Solea</taxon>
    </lineage>
</organism>
<dbReference type="PANTHER" id="PTHR11505">
    <property type="entry name" value="L1 TRANSPOSABLE ELEMENT-RELATED"/>
    <property type="match status" value="1"/>
</dbReference>
<proteinExistence type="predicted"/>
<keyword evidence="2" id="KW-1185">Reference proteome</keyword>
<evidence type="ECO:0000313" key="2">
    <source>
        <dbReference type="Proteomes" id="UP000693946"/>
    </source>
</evidence>
<protein>
    <submittedName>
        <fullName evidence="1">Uncharacterized protein</fullName>
    </submittedName>
</protein>
<gene>
    <name evidence="1" type="ORF">JOB18_027576</name>
</gene>
<dbReference type="Proteomes" id="UP000693946">
    <property type="component" value="Linkage Group LG16"/>
</dbReference>
<dbReference type="AlphaFoldDB" id="A0AAV6RZ64"/>
<name>A0AAV6RZ64_SOLSE</name>
<reference evidence="1 2" key="1">
    <citation type="journal article" date="2021" name="Sci. Rep.">
        <title>Chromosome anchoring in Senegalese sole (Solea senegalensis) reveals sex-associated markers and genome rearrangements in flatfish.</title>
        <authorList>
            <person name="Guerrero-Cozar I."/>
            <person name="Gomez-Garrido J."/>
            <person name="Berbel C."/>
            <person name="Martinez-Blanch J.F."/>
            <person name="Alioto T."/>
            <person name="Claros M.G."/>
            <person name="Gagnaire P.A."/>
            <person name="Manchado M."/>
        </authorList>
    </citation>
    <scope>NUCLEOTIDE SEQUENCE [LARGE SCALE GENOMIC DNA]</scope>
    <source>
        <strain evidence="1">Sse05_10M</strain>
    </source>
</reference>
<dbReference type="EMBL" id="JAGKHQ010000008">
    <property type="protein sequence ID" value="KAG7510655.1"/>
    <property type="molecule type" value="Genomic_DNA"/>
</dbReference>
<comment type="caution">
    <text evidence="1">The sequence shown here is derived from an EMBL/GenBank/DDBJ whole genome shotgun (WGS) entry which is preliminary data.</text>
</comment>
<sequence length="96" mass="11517">MEKLITHLKDKTDDLENRSRRSNIRIINVPEQAEDYNVDLQRRRDEFRNVKRTLREMEVEYALIYPAQLRVKHLGSVKFFSTPAEAQRFLKDLPSE</sequence>